<keyword evidence="8" id="KW-1185">Reference proteome</keyword>
<dbReference type="PANTHER" id="PTHR45649">
    <property type="entry name" value="AMINO-ACID PERMEASE BAT1"/>
    <property type="match status" value="1"/>
</dbReference>
<feature type="transmembrane region" description="Helical" evidence="6">
    <location>
        <begin position="42"/>
        <end position="66"/>
    </location>
</feature>
<reference evidence="7 8" key="1">
    <citation type="submission" date="2014-04" db="EMBL/GenBank/DDBJ databases">
        <authorList>
            <consortium name="DOE Joint Genome Institute"/>
            <person name="Kuo A."/>
            <person name="Girlanda M."/>
            <person name="Perotto S."/>
            <person name="Kohler A."/>
            <person name="Nagy L.G."/>
            <person name="Floudas D."/>
            <person name="Copeland A."/>
            <person name="Barry K.W."/>
            <person name="Cichocki N."/>
            <person name="Veneault-Fourrey C."/>
            <person name="LaButti K."/>
            <person name="Lindquist E.A."/>
            <person name="Lipzen A."/>
            <person name="Lundell T."/>
            <person name="Morin E."/>
            <person name="Murat C."/>
            <person name="Sun H."/>
            <person name="Tunlid A."/>
            <person name="Henrissat B."/>
            <person name="Grigoriev I.V."/>
            <person name="Hibbett D.S."/>
            <person name="Martin F."/>
            <person name="Nordberg H.P."/>
            <person name="Cantor M.N."/>
            <person name="Hua S.X."/>
        </authorList>
    </citation>
    <scope>NUCLEOTIDE SEQUENCE [LARGE SCALE GENOMIC DNA]</scope>
    <source>
        <strain evidence="7 8">MUT 4182</strain>
    </source>
</reference>
<dbReference type="Proteomes" id="UP000054248">
    <property type="component" value="Unassembled WGS sequence"/>
</dbReference>
<name>A0A0C3KXM9_9AGAM</name>
<dbReference type="Gene3D" id="1.20.1740.10">
    <property type="entry name" value="Amino acid/polyamine transporter I"/>
    <property type="match status" value="1"/>
</dbReference>
<dbReference type="STRING" id="1051891.A0A0C3KXM9"/>
<dbReference type="EMBL" id="KN823029">
    <property type="protein sequence ID" value="KIO26163.1"/>
    <property type="molecule type" value="Genomic_DNA"/>
</dbReference>
<reference evidence="8" key="2">
    <citation type="submission" date="2015-01" db="EMBL/GenBank/DDBJ databases">
        <title>Evolutionary Origins and Diversification of the Mycorrhizal Mutualists.</title>
        <authorList>
            <consortium name="DOE Joint Genome Institute"/>
            <consortium name="Mycorrhizal Genomics Consortium"/>
            <person name="Kohler A."/>
            <person name="Kuo A."/>
            <person name="Nagy L.G."/>
            <person name="Floudas D."/>
            <person name="Copeland A."/>
            <person name="Barry K.W."/>
            <person name="Cichocki N."/>
            <person name="Veneault-Fourrey C."/>
            <person name="LaButti K."/>
            <person name="Lindquist E.A."/>
            <person name="Lipzen A."/>
            <person name="Lundell T."/>
            <person name="Morin E."/>
            <person name="Murat C."/>
            <person name="Riley R."/>
            <person name="Ohm R."/>
            <person name="Sun H."/>
            <person name="Tunlid A."/>
            <person name="Henrissat B."/>
            <person name="Grigoriev I.V."/>
            <person name="Hibbett D.S."/>
            <person name="Martin F."/>
        </authorList>
    </citation>
    <scope>NUCLEOTIDE SEQUENCE [LARGE SCALE GENOMIC DNA]</scope>
    <source>
        <strain evidence="8">MUT 4182</strain>
    </source>
</reference>
<dbReference type="InterPro" id="IPR002293">
    <property type="entry name" value="AA/rel_permease1"/>
</dbReference>
<keyword evidence="4 6" id="KW-1133">Transmembrane helix</keyword>
<feature type="transmembrane region" description="Helical" evidence="6">
    <location>
        <begin position="72"/>
        <end position="105"/>
    </location>
</feature>
<keyword evidence="3 6" id="KW-0812">Transmembrane</keyword>
<evidence type="ECO:0000256" key="6">
    <source>
        <dbReference type="SAM" id="Phobius"/>
    </source>
</evidence>
<evidence type="ECO:0000313" key="7">
    <source>
        <dbReference type="EMBL" id="KIO26163.1"/>
    </source>
</evidence>
<sequence>MPASAKSDPETPPSNVDEDAAQLQRLGYSQQLNRSWHFIESFAASFCALNFIGGTRAVFFLGLLAGGPAAMWSSYIITMFFMFITAAVLAEICSALPLSGSIYIWAAESAGPKYARFAGVVVAWWICTAWMTFSAYGCQAVANYIVSLLVVMILTLGWAETPDTWKSHLARWYSRVFKIALGLMILDFSICVIWLPIGVNKTYGFRSAKEVFTGTYNGTGAPAGWNWILSLFFAAWTLTGFDAAGHIAEETKNARLDHLLRCAHFSI</sequence>
<dbReference type="GO" id="GO:0022857">
    <property type="term" value="F:transmembrane transporter activity"/>
    <property type="evidence" value="ECO:0007669"/>
    <property type="project" value="InterPro"/>
</dbReference>
<keyword evidence="2" id="KW-0813">Transport</keyword>
<feature type="transmembrane region" description="Helical" evidence="6">
    <location>
        <begin position="141"/>
        <end position="159"/>
    </location>
</feature>
<comment type="subcellular location">
    <subcellularLocation>
        <location evidence="1">Membrane</location>
        <topology evidence="1">Multi-pass membrane protein</topology>
    </subcellularLocation>
</comment>
<organism evidence="7 8">
    <name type="scientific">Tulasnella calospora MUT 4182</name>
    <dbReference type="NCBI Taxonomy" id="1051891"/>
    <lineage>
        <taxon>Eukaryota</taxon>
        <taxon>Fungi</taxon>
        <taxon>Dikarya</taxon>
        <taxon>Basidiomycota</taxon>
        <taxon>Agaricomycotina</taxon>
        <taxon>Agaricomycetes</taxon>
        <taxon>Cantharellales</taxon>
        <taxon>Tulasnellaceae</taxon>
        <taxon>Tulasnella</taxon>
    </lineage>
</organism>
<evidence type="ECO:0008006" key="9">
    <source>
        <dbReference type="Google" id="ProtNLM"/>
    </source>
</evidence>
<dbReference type="OrthoDB" id="10054429at2759"/>
<dbReference type="HOGENOM" id="CLU_063910_0_0_1"/>
<keyword evidence="5 6" id="KW-0472">Membrane</keyword>
<evidence type="ECO:0000256" key="5">
    <source>
        <dbReference type="ARBA" id="ARBA00023136"/>
    </source>
</evidence>
<proteinExistence type="predicted"/>
<evidence type="ECO:0000313" key="8">
    <source>
        <dbReference type="Proteomes" id="UP000054248"/>
    </source>
</evidence>
<gene>
    <name evidence="7" type="ORF">M407DRAFT_24595</name>
</gene>
<dbReference type="AlphaFoldDB" id="A0A0C3KXM9"/>
<evidence type="ECO:0000256" key="2">
    <source>
        <dbReference type="ARBA" id="ARBA00022448"/>
    </source>
</evidence>
<protein>
    <recommendedName>
        <fullName evidence="9">Amino acid permease/ SLC12A domain-containing protein</fullName>
    </recommendedName>
</protein>
<dbReference type="GO" id="GO:0016020">
    <property type="term" value="C:membrane"/>
    <property type="evidence" value="ECO:0007669"/>
    <property type="project" value="UniProtKB-SubCell"/>
</dbReference>
<dbReference type="PANTHER" id="PTHR45649:SF13">
    <property type="entry name" value="THIAMINE TRANSPORTER THI9"/>
    <property type="match status" value="1"/>
</dbReference>
<dbReference type="Pfam" id="PF13520">
    <property type="entry name" value="AA_permease_2"/>
    <property type="match status" value="1"/>
</dbReference>
<evidence type="ECO:0000256" key="1">
    <source>
        <dbReference type="ARBA" id="ARBA00004141"/>
    </source>
</evidence>
<feature type="transmembrane region" description="Helical" evidence="6">
    <location>
        <begin position="117"/>
        <end position="135"/>
    </location>
</feature>
<accession>A0A0C3KXM9</accession>
<evidence type="ECO:0000256" key="3">
    <source>
        <dbReference type="ARBA" id="ARBA00022692"/>
    </source>
</evidence>
<feature type="transmembrane region" description="Helical" evidence="6">
    <location>
        <begin position="179"/>
        <end position="197"/>
    </location>
</feature>
<evidence type="ECO:0000256" key="4">
    <source>
        <dbReference type="ARBA" id="ARBA00022989"/>
    </source>
</evidence>